<dbReference type="EMBL" id="NOKA02000013">
    <property type="protein sequence ID" value="RDY31573.1"/>
    <property type="molecule type" value="Genomic_DNA"/>
</dbReference>
<comment type="caution">
    <text evidence="2">The sequence shown here is derived from an EMBL/GenBank/DDBJ whole genome shotgun (WGS) entry which is preliminary data.</text>
</comment>
<gene>
    <name evidence="2" type="ORF">C8E03_11339</name>
    <name evidence="3" type="ORF">CG710_008905</name>
</gene>
<dbReference type="InterPro" id="IPR036388">
    <property type="entry name" value="WH-like_DNA-bd_sf"/>
</dbReference>
<evidence type="ECO:0000313" key="5">
    <source>
        <dbReference type="Proteomes" id="UP000247523"/>
    </source>
</evidence>
<feature type="domain" description="RNA polymerase sigma-70 region 4" evidence="1">
    <location>
        <begin position="129"/>
        <end position="174"/>
    </location>
</feature>
<evidence type="ECO:0000259" key="1">
    <source>
        <dbReference type="Pfam" id="PF04545"/>
    </source>
</evidence>
<reference evidence="3 4" key="1">
    <citation type="journal article" date="2017" name="Genome Announc.">
        <title>Draft Genome Sequence of a Sporulating and Motile Strain of Lachnotalea glycerini Isolated from Water in Quebec City, Canada.</title>
        <authorList>
            <person name="Maheux A.F."/>
            <person name="Boudreau D.K."/>
            <person name="Berube E."/>
            <person name="Boissinot M."/>
            <person name="Raymond F."/>
            <person name="Brodeur S."/>
            <person name="Corbeil J."/>
            <person name="Isabel S."/>
            <person name="Omar R.F."/>
            <person name="Bergeron M.G."/>
        </authorList>
    </citation>
    <scope>NUCLEOTIDE SEQUENCE [LARGE SCALE GENOMIC DNA]</scope>
    <source>
        <strain evidence="3 4">CCRI-19302</strain>
    </source>
</reference>
<name>A0A255IJ32_9FIRM</name>
<sequence>MTINDIVKSQKGDRDSTLKLINKFTPLLKKYAFKLNYEDAYNDLILNFIECIHNFHVENIKSKAERSIVSYICTSIHSSYVKRLNEIIRLQNLFIYSNLSESEQYYIESLSATNDSHFKLYMESLQDFLTAPEISIIELVYYYGFSVNDIANFYGISRQAVNQMKNRALRKLKKDYMA</sequence>
<dbReference type="Proteomes" id="UP000247523">
    <property type="component" value="Unassembled WGS sequence"/>
</dbReference>
<dbReference type="Gene3D" id="1.10.10.10">
    <property type="entry name" value="Winged helix-like DNA-binding domain superfamily/Winged helix DNA-binding domain"/>
    <property type="match status" value="1"/>
</dbReference>
<dbReference type="AlphaFoldDB" id="A0A255IJ32"/>
<dbReference type="EMBL" id="QICS01000013">
    <property type="protein sequence ID" value="PXV86254.1"/>
    <property type="molecule type" value="Genomic_DNA"/>
</dbReference>
<dbReference type="Pfam" id="PF04545">
    <property type="entry name" value="Sigma70_r4"/>
    <property type="match status" value="1"/>
</dbReference>
<dbReference type="NCBIfam" id="TIGR02937">
    <property type="entry name" value="sigma70-ECF"/>
    <property type="match status" value="1"/>
</dbReference>
<protein>
    <submittedName>
        <fullName evidence="2">RNA polymerase sigma factor (Sigma-70 family)</fullName>
    </submittedName>
    <submittedName>
        <fullName evidence="3">Sigma-70 family RNA polymerase sigma factor</fullName>
    </submittedName>
</protein>
<dbReference type="GO" id="GO:0006352">
    <property type="term" value="P:DNA-templated transcription initiation"/>
    <property type="evidence" value="ECO:0007669"/>
    <property type="project" value="InterPro"/>
</dbReference>
<dbReference type="InterPro" id="IPR014284">
    <property type="entry name" value="RNA_pol_sigma-70_dom"/>
</dbReference>
<dbReference type="Proteomes" id="UP000216411">
    <property type="component" value="Unassembled WGS sequence"/>
</dbReference>
<dbReference type="GO" id="GO:0003700">
    <property type="term" value="F:DNA-binding transcription factor activity"/>
    <property type="evidence" value="ECO:0007669"/>
    <property type="project" value="InterPro"/>
</dbReference>
<organism evidence="2 5">
    <name type="scientific">Lachnotalea glycerini</name>
    <dbReference type="NCBI Taxonomy" id="1763509"/>
    <lineage>
        <taxon>Bacteria</taxon>
        <taxon>Bacillati</taxon>
        <taxon>Bacillota</taxon>
        <taxon>Clostridia</taxon>
        <taxon>Lachnospirales</taxon>
        <taxon>Lachnospiraceae</taxon>
        <taxon>Lachnotalea</taxon>
    </lineage>
</organism>
<dbReference type="RefSeq" id="WP_094377369.1">
    <property type="nucleotide sequence ID" value="NZ_NOKA02000013.1"/>
</dbReference>
<evidence type="ECO:0000313" key="4">
    <source>
        <dbReference type="Proteomes" id="UP000216411"/>
    </source>
</evidence>
<dbReference type="InterPro" id="IPR007630">
    <property type="entry name" value="RNA_pol_sigma70_r4"/>
</dbReference>
<dbReference type="OrthoDB" id="2449942at2"/>
<evidence type="ECO:0000313" key="2">
    <source>
        <dbReference type="EMBL" id="PXV86254.1"/>
    </source>
</evidence>
<keyword evidence="4" id="KW-1185">Reference proteome</keyword>
<reference evidence="3" key="3">
    <citation type="submission" date="2018-07" db="EMBL/GenBank/DDBJ databases">
        <authorList>
            <person name="Quirk P.G."/>
            <person name="Krulwich T.A."/>
        </authorList>
    </citation>
    <scope>NUCLEOTIDE SEQUENCE</scope>
    <source>
        <strain evidence="3">CCRI-19302</strain>
    </source>
</reference>
<reference evidence="2 5" key="2">
    <citation type="submission" date="2018-05" db="EMBL/GenBank/DDBJ databases">
        <title>Genomic Encyclopedia of Type Strains, Phase IV (KMG-IV): sequencing the most valuable type-strain genomes for metagenomic binning, comparative biology and taxonomic classification.</title>
        <authorList>
            <person name="Goeker M."/>
        </authorList>
    </citation>
    <scope>NUCLEOTIDE SEQUENCE [LARGE SCALE GENOMIC DNA]</scope>
    <source>
        <strain evidence="2 5">DSM 28816</strain>
    </source>
</reference>
<proteinExistence type="predicted"/>
<dbReference type="SUPFAM" id="SSF88659">
    <property type="entry name" value="Sigma3 and sigma4 domains of RNA polymerase sigma factors"/>
    <property type="match status" value="1"/>
</dbReference>
<accession>A0A255IJ32</accession>
<dbReference type="InterPro" id="IPR013324">
    <property type="entry name" value="RNA_pol_sigma_r3/r4-like"/>
</dbReference>
<evidence type="ECO:0000313" key="3">
    <source>
        <dbReference type="EMBL" id="RDY31573.1"/>
    </source>
</evidence>